<gene>
    <name evidence="2" type="ORF">MiSe_51150</name>
</gene>
<feature type="domain" description="Peptidoglycan binding-like" evidence="1">
    <location>
        <begin position="259"/>
        <end position="314"/>
    </location>
</feature>
<dbReference type="RefSeq" id="WP_226586148.1">
    <property type="nucleotide sequence ID" value="NZ_BLAY01000087.1"/>
</dbReference>
<evidence type="ECO:0000259" key="1">
    <source>
        <dbReference type="Pfam" id="PF01471"/>
    </source>
</evidence>
<keyword evidence="3" id="KW-1185">Reference proteome</keyword>
<comment type="caution">
    <text evidence="2">The sequence shown here is derived from an EMBL/GenBank/DDBJ whole genome shotgun (WGS) entry which is preliminary data.</text>
</comment>
<dbReference type="AlphaFoldDB" id="A0AAV3XFU4"/>
<dbReference type="EMBL" id="BLAY01000087">
    <property type="protein sequence ID" value="GET40306.1"/>
    <property type="molecule type" value="Genomic_DNA"/>
</dbReference>
<dbReference type="InterPro" id="IPR002477">
    <property type="entry name" value="Peptidoglycan-bd-like"/>
</dbReference>
<dbReference type="InterPro" id="IPR036366">
    <property type="entry name" value="PGBDSf"/>
</dbReference>
<evidence type="ECO:0000313" key="2">
    <source>
        <dbReference type="EMBL" id="GET40306.1"/>
    </source>
</evidence>
<dbReference type="SUPFAM" id="SSF47090">
    <property type="entry name" value="PGBD-like"/>
    <property type="match status" value="1"/>
</dbReference>
<dbReference type="InterPro" id="IPR036365">
    <property type="entry name" value="PGBD-like_sf"/>
</dbReference>
<accession>A0AAV3XFU4</accession>
<sequence length="534" mass="59540">MSDRTRGVWIWNLSKIRSDYLDKLVERQVKRVYLKVFDGKFQGKLQPTFWDWQCSAEIVQQFQLLGIQVYGWGYHYGTSDVDEQVAKVKQALAWGLDGYILDLEKEVEDRSTHPNVEKLLATLRPLVKEGTLGYTSFGHPGLHPNVPWKMLDRYCDIALPQIYFEKFTFKPTTSEEVKDCLDAHKRLGLTKPILPIWGDESDTPKPAIAAELQDYLSNFPGSSIWRIPDVDERGEAWNLVYSDFELPTLTRILRRGSKGDDVKALQKVLNARGFNAGTVDGDFGPKTEAGVKAFQTEADITVDGEVGAQTWTALGGKFKAAQLVKFGDLSESEKQEVEAGFYFPPAFGNRYANTSNSTPKQWSGNAGQRSRYIQDADMPVVADSESRSADQIRAVINYFNVEDSGNKRFWPNGGVTCCNIFARDVMRCLRAPLTHWVGEKEQDANAMFDWLSNPANGWRKVSATAATEAASKGIPTLGCWKNPGGIGHIVVVRPEPGEPNNPRIAQAGAINFANGLASKGLSPAKGRFTYFVYD</sequence>
<dbReference type="Gene3D" id="1.10.101.10">
    <property type="entry name" value="PGBD-like superfamily/PGBD"/>
    <property type="match status" value="1"/>
</dbReference>
<organism evidence="2 3">
    <name type="scientific">Microseira wollei NIES-4236</name>
    <dbReference type="NCBI Taxonomy" id="2530354"/>
    <lineage>
        <taxon>Bacteria</taxon>
        <taxon>Bacillati</taxon>
        <taxon>Cyanobacteriota</taxon>
        <taxon>Cyanophyceae</taxon>
        <taxon>Oscillatoriophycideae</taxon>
        <taxon>Aerosakkonematales</taxon>
        <taxon>Aerosakkonemataceae</taxon>
        <taxon>Microseira</taxon>
    </lineage>
</organism>
<evidence type="ECO:0000313" key="3">
    <source>
        <dbReference type="Proteomes" id="UP001050975"/>
    </source>
</evidence>
<reference evidence="2" key="1">
    <citation type="submission" date="2019-10" db="EMBL/GenBank/DDBJ databases">
        <title>Draft genome sequece of Microseira wollei NIES-4236.</title>
        <authorList>
            <person name="Yamaguchi H."/>
            <person name="Suzuki S."/>
            <person name="Kawachi M."/>
        </authorList>
    </citation>
    <scope>NUCLEOTIDE SEQUENCE</scope>
    <source>
        <strain evidence="2">NIES-4236</strain>
    </source>
</reference>
<dbReference type="Pfam" id="PF01471">
    <property type="entry name" value="PG_binding_1"/>
    <property type="match status" value="1"/>
</dbReference>
<dbReference type="Gene3D" id="3.90.1720.10">
    <property type="entry name" value="endopeptidase domain like (from Nostoc punctiforme)"/>
    <property type="match status" value="1"/>
</dbReference>
<protein>
    <recommendedName>
        <fullName evidence="1">Peptidoglycan binding-like domain-containing protein</fullName>
    </recommendedName>
</protein>
<dbReference type="Proteomes" id="UP001050975">
    <property type="component" value="Unassembled WGS sequence"/>
</dbReference>
<name>A0AAV3XFU4_9CYAN</name>
<proteinExistence type="predicted"/>